<organism evidence="1 2">
    <name type="scientific">Molorchus minor</name>
    <dbReference type="NCBI Taxonomy" id="1323400"/>
    <lineage>
        <taxon>Eukaryota</taxon>
        <taxon>Metazoa</taxon>
        <taxon>Ecdysozoa</taxon>
        <taxon>Arthropoda</taxon>
        <taxon>Hexapoda</taxon>
        <taxon>Insecta</taxon>
        <taxon>Pterygota</taxon>
        <taxon>Neoptera</taxon>
        <taxon>Endopterygota</taxon>
        <taxon>Coleoptera</taxon>
        <taxon>Polyphaga</taxon>
        <taxon>Cucujiformia</taxon>
        <taxon>Chrysomeloidea</taxon>
        <taxon>Cerambycidae</taxon>
        <taxon>Lamiinae</taxon>
        <taxon>Monochamini</taxon>
        <taxon>Molorchus</taxon>
    </lineage>
</organism>
<accession>A0ABQ9JTW8</accession>
<evidence type="ECO:0000313" key="2">
    <source>
        <dbReference type="Proteomes" id="UP001162164"/>
    </source>
</evidence>
<name>A0ABQ9JTW8_9CUCU</name>
<proteinExistence type="predicted"/>
<protein>
    <submittedName>
        <fullName evidence="1">Uncharacterized protein</fullName>
    </submittedName>
</protein>
<evidence type="ECO:0000313" key="1">
    <source>
        <dbReference type="EMBL" id="KAJ8981281.1"/>
    </source>
</evidence>
<dbReference type="EMBL" id="JAPWTJ010000191">
    <property type="protein sequence ID" value="KAJ8981281.1"/>
    <property type="molecule type" value="Genomic_DNA"/>
</dbReference>
<keyword evidence="2" id="KW-1185">Reference proteome</keyword>
<reference evidence="1" key="1">
    <citation type="journal article" date="2023" name="Insect Mol. Biol.">
        <title>Genome sequencing provides insights into the evolution of gene families encoding plant cell wall-degrading enzymes in longhorned beetles.</title>
        <authorList>
            <person name="Shin N.R."/>
            <person name="Okamura Y."/>
            <person name="Kirsch R."/>
            <person name="Pauchet Y."/>
        </authorList>
    </citation>
    <scope>NUCLEOTIDE SEQUENCE</scope>
    <source>
        <strain evidence="1">MMC_N1</strain>
    </source>
</reference>
<dbReference type="Proteomes" id="UP001162164">
    <property type="component" value="Unassembled WGS sequence"/>
</dbReference>
<comment type="caution">
    <text evidence="1">The sequence shown here is derived from an EMBL/GenBank/DDBJ whole genome shotgun (WGS) entry which is preliminary data.</text>
</comment>
<sequence length="182" mass="20314">MEAGGDIISLKRHGGWKSSAVAEGYLEASISTKCNVIQQIIITGDNKRLWRANAPLILASVSNSNGRKCILSPVAIENRLKGNKRLFPLKKTDYADTAYREAVGRLRTLAESYVPIKRPLGELDSAGEETDNQSLISGGSRNSRIGRTYYQYNPINSRKFNYYPPLRTNYNVFSTETEKPLP</sequence>
<gene>
    <name evidence="1" type="ORF">NQ317_004017</name>
</gene>